<protein>
    <submittedName>
        <fullName evidence="2">GIY-YIG nuclease family protein</fullName>
    </submittedName>
</protein>
<feature type="domain" description="Bacteriophage T5 Orf172 DNA-binding" evidence="1">
    <location>
        <begin position="17"/>
        <end position="97"/>
    </location>
</feature>
<keyword evidence="3" id="KW-1185">Reference proteome</keyword>
<dbReference type="Pfam" id="PF10544">
    <property type="entry name" value="T5orf172"/>
    <property type="match status" value="1"/>
</dbReference>
<name>A0ABW0TS17_9BACL</name>
<organism evidence="2 3">
    <name type="scientific">Sporosarcina soli</name>
    <dbReference type="NCBI Taxonomy" id="334736"/>
    <lineage>
        <taxon>Bacteria</taxon>
        <taxon>Bacillati</taxon>
        <taxon>Bacillota</taxon>
        <taxon>Bacilli</taxon>
        <taxon>Bacillales</taxon>
        <taxon>Caryophanaceae</taxon>
        <taxon>Sporosarcina</taxon>
    </lineage>
</organism>
<comment type="caution">
    <text evidence="2">The sequence shown here is derived from an EMBL/GenBank/DDBJ whole genome shotgun (WGS) entry which is preliminary data.</text>
</comment>
<gene>
    <name evidence="2" type="ORF">ACFPRA_22545</name>
</gene>
<sequence>MDKMKYKIGVIYIATNKFIPNLLKIGMTTNIETRIPSMSNSSSVPGKFVLEYESPSTRHVDIAEKYIHALLHEYRVDLSKEFFNLSIPNAIRIIEKAIVIIDEEPDYLSKLFCNTLKNWTAEQAMTAVTTYLKTYSFLKVAPLVGKFPIEVESFLNSIGAANTQEVKSNSSFRDFPKNCYLEGEFEKIVRKKLRKS</sequence>
<dbReference type="Proteomes" id="UP001596109">
    <property type="component" value="Unassembled WGS sequence"/>
</dbReference>
<dbReference type="EMBL" id="JBHSNO010000016">
    <property type="protein sequence ID" value="MFC5591669.1"/>
    <property type="molecule type" value="Genomic_DNA"/>
</dbReference>
<accession>A0ABW0TS17</accession>
<dbReference type="SMART" id="SM00974">
    <property type="entry name" value="T5orf172"/>
    <property type="match status" value="1"/>
</dbReference>
<evidence type="ECO:0000313" key="2">
    <source>
        <dbReference type="EMBL" id="MFC5591669.1"/>
    </source>
</evidence>
<evidence type="ECO:0000313" key="3">
    <source>
        <dbReference type="Proteomes" id="UP001596109"/>
    </source>
</evidence>
<proteinExistence type="predicted"/>
<evidence type="ECO:0000259" key="1">
    <source>
        <dbReference type="SMART" id="SM00974"/>
    </source>
</evidence>
<dbReference type="InterPro" id="IPR018306">
    <property type="entry name" value="Phage_T5_Orf172_DNA-bd"/>
</dbReference>
<dbReference type="RefSeq" id="WP_381439748.1">
    <property type="nucleotide sequence ID" value="NZ_JBHSNO010000016.1"/>
</dbReference>
<reference evidence="3" key="1">
    <citation type="journal article" date="2019" name="Int. J. Syst. Evol. Microbiol.">
        <title>The Global Catalogue of Microorganisms (GCM) 10K type strain sequencing project: providing services to taxonomists for standard genome sequencing and annotation.</title>
        <authorList>
            <consortium name="The Broad Institute Genomics Platform"/>
            <consortium name="The Broad Institute Genome Sequencing Center for Infectious Disease"/>
            <person name="Wu L."/>
            <person name="Ma J."/>
        </authorList>
    </citation>
    <scope>NUCLEOTIDE SEQUENCE [LARGE SCALE GENOMIC DNA]</scope>
    <source>
        <strain evidence="3">CGMCC 4.1434</strain>
    </source>
</reference>